<dbReference type="STRING" id="599839.J4GFC8"/>
<feature type="transmembrane region" description="Helical" evidence="2">
    <location>
        <begin position="114"/>
        <end position="132"/>
    </location>
</feature>
<feature type="transmembrane region" description="Helical" evidence="2">
    <location>
        <begin position="144"/>
        <end position="169"/>
    </location>
</feature>
<accession>J4GFC8</accession>
<keyword evidence="2" id="KW-0472">Membrane</keyword>
<organism evidence="3 4">
    <name type="scientific">Fibroporia radiculosa</name>
    <dbReference type="NCBI Taxonomy" id="599839"/>
    <lineage>
        <taxon>Eukaryota</taxon>
        <taxon>Fungi</taxon>
        <taxon>Dikarya</taxon>
        <taxon>Basidiomycota</taxon>
        <taxon>Agaricomycotina</taxon>
        <taxon>Agaricomycetes</taxon>
        <taxon>Polyporales</taxon>
        <taxon>Fibroporiaceae</taxon>
        <taxon>Fibroporia</taxon>
    </lineage>
</organism>
<dbReference type="OrthoDB" id="2641762at2759"/>
<dbReference type="GeneID" id="24100399"/>
<gene>
    <name evidence="3" type="ORF">FIBRA_07709</name>
</gene>
<feature type="region of interest" description="Disordered" evidence="1">
    <location>
        <begin position="308"/>
        <end position="347"/>
    </location>
</feature>
<evidence type="ECO:0000256" key="2">
    <source>
        <dbReference type="SAM" id="Phobius"/>
    </source>
</evidence>
<name>J4GFC8_9APHY</name>
<feature type="transmembrane region" description="Helical" evidence="2">
    <location>
        <begin position="184"/>
        <end position="207"/>
    </location>
</feature>
<feature type="transmembrane region" description="Helical" evidence="2">
    <location>
        <begin position="28"/>
        <end position="49"/>
    </location>
</feature>
<keyword evidence="4" id="KW-1185">Reference proteome</keyword>
<protein>
    <submittedName>
        <fullName evidence="3">Uncharacterized protein</fullName>
    </submittedName>
</protein>
<keyword evidence="2" id="KW-1133">Transmembrane helix</keyword>
<dbReference type="EMBL" id="HE797192">
    <property type="protein sequence ID" value="CCM05488.1"/>
    <property type="molecule type" value="Genomic_DNA"/>
</dbReference>
<sequence>MSHSSNPWAPRVSDEERYSEETFLQGALLSNIAYGMQVALFPMCFTALWQKIDRFNYRRQISLLVFVSLIFIIGTLYMGAQAKFTQQAFIEYRDYPGGPSEYELAFFSNPVDEIGNVCFVVGNWFMDAFLVWRFMVIYGSYGRAWVRVLIILPCIMLLASIALGVLLLVKMAGSNPFAQADFALSYYVTTLALNVIVTVMIATRIVLYRRRIRRTFGPHHYSSYSNVPAILIESASLYSLFALLFIVPLGLQSPLANVFMQSVSQVQIVTALMIVFRVATGKAWTEGGEREPIVPTGATAVQLKRTERARAGGGSEGHSSLEFSLPDGLDASQSSGKTTCEHEGSSA</sequence>
<evidence type="ECO:0000256" key="1">
    <source>
        <dbReference type="SAM" id="MobiDB-lite"/>
    </source>
</evidence>
<reference evidence="3 4" key="1">
    <citation type="journal article" date="2012" name="Appl. Environ. Microbiol.">
        <title>Short-read sequencing for genomic analysis of the brown rot fungus Fibroporia radiculosa.</title>
        <authorList>
            <person name="Tang J.D."/>
            <person name="Perkins A.D."/>
            <person name="Sonstegard T.S."/>
            <person name="Schroeder S.G."/>
            <person name="Burgess S.C."/>
            <person name="Diehl S.V."/>
        </authorList>
    </citation>
    <scope>NUCLEOTIDE SEQUENCE [LARGE SCALE GENOMIC DNA]</scope>
    <source>
        <strain evidence="3 4">TFFH 294</strain>
    </source>
</reference>
<evidence type="ECO:0000313" key="4">
    <source>
        <dbReference type="Proteomes" id="UP000006352"/>
    </source>
</evidence>
<feature type="transmembrane region" description="Helical" evidence="2">
    <location>
        <begin position="61"/>
        <end position="80"/>
    </location>
</feature>
<evidence type="ECO:0000313" key="3">
    <source>
        <dbReference type="EMBL" id="CCM05488.1"/>
    </source>
</evidence>
<feature type="transmembrane region" description="Helical" evidence="2">
    <location>
        <begin position="227"/>
        <end position="247"/>
    </location>
</feature>
<dbReference type="RefSeq" id="XP_012184771.1">
    <property type="nucleotide sequence ID" value="XM_012329381.1"/>
</dbReference>
<dbReference type="AlphaFoldDB" id="J4GFC8"/>
<keyword evidence="2" id="KW-0812">Transmembrane</keyword>
<proteinExistence type="predicted"/>
<dbReference type="HOGENOM" id="CLU_044614_0_2_1"/>
<dbReference type="InParanoid" id="J4GFC8"/>
<dbReference type="Proteomes" id="UP000006352">
    <property type="component" value="Unassembled WGS sequence"/>
</dbReference>